<dbReference type="EMBL" id="JARACI010000349">
    <property type="protein sequence ID" value="MDD9205216.1"/>
    <property type="molecule type" value="Genomic_DNA"/>
</dbReference>
<accession>A0ABT5TT36</accession>
<dbReference type="InterPro" id="IPR018910">
    <property type="entry name" value="LpqB_C"/>
</dbReference>
<dbReference type="Pfam" id="PF10647">
    <property type="entry name" value="Gmad1"/>
    <property type="match status" value="1"/>
</dbReference>
<proteinExistence type="predicted"/>
<protein>
    <submittedName>
        <fullName evidence="2">LpqB family beta-propeller domain-containing protein</fullName>
    </submittedName>
</protein>
<keyword evidence="3" id="KW-1185">Reference proteome</keyword>
<sequence length="101" mass="10401">ALGEPVRLGEHLTDATDTTWVDEVTVAVLGVAEGEDDPVVHLLPLGGPTTQLPEVEGAVSVAAARGDRTLVVGTESGELYVRNGAGWRLGAEGVRDPAYPG</sequence>
<comment type="caution">
    <text evidence="2">The sequence shown here is derived from an EMBL/GenBank/DDBJ whole genome shotgun (WGS) entry which is preliminary data.</text>
</comment>
<evidence type="ECO:0000313" key="2">
    <source>
        <dbReference type="EMBL" id="MDD9205216.1"/>
    </source>
</evidence>
<evidence type="ECO:0000259" key="1">
    <source>
        <dbReference type="Pfam" id="PF10647"/>
    </source>
</evidence>
<name>A0ABT5TT36_9MICO</name>
<dbReference type="Proteomes" id="UP001165561">
    <property type="component" value="Unassembled WGS sequence"/>
</dbReference>
<feature type="domain" description="Lipoprotein LpqB C-terminal" evidence="1">
    <location>
        <begin position="2"/>
        <end position="100"/>
    </location>
</feature>
<organism evidence="2 3">
    <name type="scientific">Georgenia halotolerans</name>
    <dbReference type="NCBI Taxonomy" id="3028317"/>
    <lineage>
        <taxon>Bacteria</taxon>
        <taxon>Bacillati</taxon>
        <taxon>Actinomycetota</taxon>
        <taxon>Actinomycetes</taxon>
        <taxon>Micrococcales</taxon>
        <taxon>Bogoriellaceae</taxon>
        <taxon>Georgenia</taxon>
    </lineage>
</organism>
<reference evidence="2" key="1">
    <citation type="submission" date="2023-02" db="EMBL/GenBank/DDBJ databases">
        <title>Georgenia sp.10Sc9-8, isolated from a soil sample collected from the Taklamakan desert.</title>
        <authorList>
            <person name="Liu S."/>
        </authorList>
    </citation>
    <scope>NUCLEOTIDE SEQUENCE</scope>
    <source>
        <strain evidence="2">10Sc9-8</strain>
    </source>
</reference>
<gene>
    <name evidence="2" type="ORF">PU560_01900</name>
</gene>
<feature type="non-terminal residue" evidence="2">
    <location>
        <position position="1"/>
    </location>
</feature>
<evidence type="ECO:0000313" key="3">
    <source>
        <dbReference type="Proteomes" id="UP001165561"/>
    </source>
</evidence>